<dbReference type="GO" id="GO:0005576">
    <property type="term" value="C:extracellular region"/>
    <property type="evidence" value="ECO:0007669"/>
    <property type="project" value="UniProtKB-SubCell"/>
</dbReference>
<proteinExistence type="inferred from homology"/>
<feature type="compositionally biased region" description="Basic and acidic residues" evidence="9">
    <location>
        <begin position="25"/>
        <end position="47"/>
    </location>
</feature>
<feature type="region of interest" description="Disordered" evidence="9">
    <location>
        <begin position="710"/>
        <end position="741"/>
    </location>
</feature>
<dbReference type="GO" id="GO:0030234">
    <property type="term" value="F:enzyme regulator activity"/>
    <property type="evidence" value="ECO:0007669"/>
    <property type="project" value="TreeGrafter"/>
</dbReference>
<gene>
    <name evidence="10" type="ORF">OCTVUL_1B001056</name>
</gene>
<keyword evidence="11" id="KW-1185">Reference proteome</keyword>
<dbReference type="InterPro" id="IPR007945">
    <property type="entry name" value="Secretogranin_V"/>
</dbReference>
<evidence type="ECO:0000256" key="2">
    <source>
        <dbReference type="ARBA" id="ARBA00006348"/>
    </source>
</evidence>
<name>A0AA36BI01_OCTVU</name>
<dbReference type="AlphaFoldDB" id="A0AA36BI01"/>
<comment type="subcellular location">
    <subcellularLocation>
        <location evidence="1">Secreted</location>
    </subcellularLocation>
</comment>
<protein>
    <recommendedName>
        <fullName evidence="3">Neuroendocrine protein 7B2</fullName>
    </recommendedName>
</protein>
<dbReference type="Pfam" id="PF05281">
    <property type="entry name" value="Secretogranin_V"/>
    <property type="match status" value="1"/>
</dbReference>
<keyword evidence="4" id="KW-0813">Transport</keyword>
<feature type="region of interest" description="Disordered" evidence="9">
    <location>
        <begin position="259"/>
        <end position="313"/>
    </location>
</feature>
<evidence type="ECO:0000256" key="7">
    <source>
        <dbReference type="ARBA" id="ARBA00023157"/>
    </source>
</evidence>
<feature type="compositionally biased region" description="Basic and acidic residues" evidence="9">
    <location>
        <begin position="625"/>
        <end position="635"/>
    </location>
</feature>
<dbReference type="GO" id="GO:0046883">
    <property type="term" value="P:regulation of hormone secretion"/>
    <property type="evidence" value="ECO:0007669"/>
    <property type="project" value="TreeGrafter"/>
</dbReference>
<evidence type="ECO:0000313" key="10">
    <source>
        <dbReference type="EMBL" id="CAI9734746.1"/>
    </source>
</evidence>
<reference evidence="10" key="1">
    <citation type="submission" date="2023-08" db="EMBL/GenBank/DDBJ databases">
        <authorList>
            <person name="Alioto T."/>
            <person name="Alioto T."/>
            <person name="Gomez Garrido J."/>
        </authorList>
    </citation>
    <scope>NUCLEOTIDE SEQUENCE</scope>
</reference>
<evidence type="ECO:0000256" key="5">
    <source>
        <dbReference type="ARBA" id="ARBA00022525"/>
    </source>
</evidence>
<dbReference type="GO" id="GO:0030141">
    <property type="term" value="C:secretory granule"/>
    <property type="evidence" value="ECO:0007669"/>
    <property type="project" value="InterPro"/>
</dbReference>
<evidence type="ECO:0000256" key="8">
    <source>
        <dbReference type="ARBA" id="ARBA00023186"/>
    </source>
</evidence>
<keyword evidence="7" id="KW-1015">Disulfide bond</keyword>
<feature type="region of interest" description="Disordered" evidence="9">
    <location>
        <begin position="336"/>
        <end position="355"/>
    </location>
</feature>
<evidence type="ECO:0000256" key="9">
    <source>
        <dbReference type="SAM" id="MobiDB-lite"/>
    </source>
</evidence>
<dbReference type="Proteomes" id="UP001162480">
    <property type="component" value="Chromosome 16"/>
</dbReference>
<feature type="region of interest" description="Disordered" evidence="9">
    <location>
        <begin position="613"/>
        <end position="639"/>
    </location>
</feature>
<feature type="compositionally biased region" description="Polar residues" evidence="9">
    <location>
        <begin position="336"/>
        <end position="349"/>
    </location>
</feature>
<keyword evidence="6" id="KW-0732">Signal</keyword>
<organism evidence="10 11">
    <name type="scientific">Octopus vulgaris</name>
    <name type="common">Common octopus</name>
    <dbReference type="NCBI Taxonomy" id="6645"/>
    <lineage>
        <taxon>Eukaryota</taxon>
        <taxon>Metazoa</taxon>
        <taxon>Spiralia</taxon>
        <taxon>Lophotrochozoa</taxon>
        <taxon>Mollusca</taxon>
        <taxon>Cephalopoda</taxon>
        <taxon>Coleoidea</taxon>
        <taxon>Octopodiformes</taxon>
        <taxon>Octopoda</taxon>
        <taxon>Incirrata</taxon>
        <taxon>Octopodidae</taxon>
        <taxon>Octopus</taxon>
    </lineage>
</organism>
<evidence type="ECO:0000256" key="3">
    <source>
        <dbReference type="ARBA" id="ARBA00019589"/>
    </source>
</evidence>
<dbReference type="GO" id="GO:0007218">
    <property type="term" value="P:neuropeptide signaling pathway"/>
    <property type="evidence" value="ECO:0007669"/>
    <property type="project" value="InterPro"/>
</dbReference>
<keyword evidence="8" id="KW-0143">Chaperone</keyword>
<feature type="region of interest" description="Disordered" evidence="9">
    <location>
        <begin position="21"/>
        <end position="51"/>
    </location>
</feature>
<accession>A0AA36BI01</accession>
<comment type="similarity">
    <text evidence="2">Belongs to the 7B2 family.</text>
</comment>
<dbReference type="PANTHER" id="PTHR12738:SF0">
    <property type="entry name" value="NEUROENDOCRINE PROTEIN 7B2"/>
    <property type="match status" value="1"/>
</dbReference>
<evidence type="ECO:0000256" key="1">
    <source>
        <dbReference type="ARBA" id="ARBA00004613"/>
    </source>
</evidence>
<evidence type="ECO:0000256" key="4">
    <source>
        <dbReference type="ARBA" id="ARBA00022448"/>
    </source>
</evidence>
<keyword evidence="5" id="KW-0964">Secreted</keyword>
<sequence>MSKTNAVNKLARNYSLSKTQLTPIIKEENVKQPEREIPASPTSDKEMSPANDSSFLSIEDLMLSQTYNPNSDVAWQVASPEVLRKIHKAIIQDQKLRKKKSATLNKDEKDAQQAVEKPMVNTPVIARPKWRVKMKKKVSSRIEDTIKTIEMKMKSDKDLACCGMPSQRNPTSPSSDLLCSEACNSHSSEHCPSSEKDSDHFDEIKKATSDDNIVRESETHLLSDEEIAWSEEELLCESVVETALVNESIVNSTENSSAIRSSNENIGNSKIQNNLKDTDQPSCQKTCLSKGRTPSKIQKGICSENPSSVSEDMNLSDTDIDEMLSQLQETDFVSSDASESTVNVNSETPPQDPVLLDLQQNHNTRVTRSMVKKTNVQVLDNSDQVNQKSLTKNNKNRTNESDTALRKAYLLRNSTVQQTETGVGAKASVPVSNNAQQHYLSAPKRGEDLFDDSEITDELLVGVYEDMFKDDMEDDNSTAVNQISEPKVRKVKNEFENFQPNCQIQKLETMHLKLITSLLVISLWACAPAHSTYNAVLDRIMRLAEFRDMEENPASYIEDDRSASRKNWLNSPSDSNLDLSYRDFLGATNQRDEEYLPENTLWGYQFISGGSGEQHLTPQGKQKTTKQEIKSDKDLPAYCNPPNPCPKGYTERDGCLEKFENTANNNRKYQESQNCPCDADHMFTCPAGSKVINTKSRKATASIGSGVAHALGDQESNEKRQSVVAKKSPLPISPYQDDFADERNNVNEVSLKRIAKKAPYI</sequence>
<feature type="compositionally biased region" description="Polar residues" evidence="9">
    <location>
        <begin position="304"/>
        <end position="313"/>
    </location>
</feature>
<dbReference type="EMBL" id="OX597829">
    <property type="protein sequence ID" value="CAI9734746.1"/>
    <property type="molecule type" value="Genomic_DNA"/>
</dbReference>
<evidence type="ECO:0000313" key="11">
    <source>
        <dbReference type="Proteomes" id="UP001162480"/>
    </source>
</evidence>
<dbReference type="PANTHER" id="PTHR12738">
    <property type="entry name" value="NEUROENDOCRINE PROTEIN 7B2"/>
    <property type="match status" value="1"/>
</dbReference>
<evidence type="ECO:0000256" key="6">
    <source>
        <dbReference type="ARBA" id="ARBA00022729"/>
    </source>
</evidence>
<feature type="compositionally biased region" description="Polar residues" evidence="9">
    <location>
        <begin position="259"/>
        <end position="287"/>
    </location>
</feature>